<name>A0ABW5F5F8_9BACL</name>
<keyword evidence="3" id="KW-1185">Reference proteome</keyword>
<comment type="caution">
    <text evidence="2">The sequence shown here is derived from an EMBL/GenBank/DDBJ whole genome shotgun (WGS) entry which is preliminary data.</text>
</comment>
<dbReference type="RefSeq" id="WP_209985394.1">
    <property type="nucleotide sequence ID" value="NZ_JBHSVQ010000001.1"/>
</dbReference>
<feature type="region of interest" description="Disordered" evidence="1">
    <location>
        <begin position="93"/>
        <end position="112"/>
    </location>
</feature>
<dbReference type="Proteomes" id="UP001597448">
    <property type="component" value="Unassembled WGS sequence"/>
</dbReference>
<gene>
    <name evidence="2" type="ORF">ACFSX3_10510</name>
</gene>
<accession>A0ABW5F5F8</accession>
<protein>
    <recommendedName>
        <fullName evidence="4">Lipoprotein</fullName>
    </recommendedName>
</protein>
<sequence length="286" mass="31269">MMKLLCARTGILVLLMLGSLPFSGCVMMKDKPAAEDLNLVMAGMDGSDGVSFEGAAALLIDGKTVPESSLYYGGKVADHNQISLYSLLPDGGHPASAAESGPHPLKQSSGDAPVYYTRMVKEDGKWTMKQASPALDGSNPLEALNPLRQLEELEKLDKKVTEEAGSARGTRVLRIELTAQEARKQLSAELEQKMLVIKPAARRDAAAADTHAKALEAKSALWEQKQAELQQRLNQADIRTVYYLKVDPKRNLPTRLTRNRTLTYPGKAGTTTEEAYITQVDFYGYK</sequence>
<organism evidence="2 3">
    <name type="scientific">Paenibacillus rhizoplanae</name>
    <dbReference type="NCBI Taxonomy" id="1917181"/>
    <lineage>
        <taxon>Bacteria</taxon>
        <taxon>Bacillati</taxon>
        <taxon>Bacillota</taxon>
        <taxon>Bacilli</taxon>
        <taxon>Bacillales</taxon>
        <taxon>Paenibacillaceae</taxon>
        <taxon>Paenibacillus</taxon>
    </lineage>
</organism>
<evidence type="ECO:0000313" key="3">
    <source>
        <dbReference type="Proteomes" id="UP001597448"/>
    </source>
</evidence>
<dbReference type="EMBL" id="JBHUKY010000021">
    <property type="protein sequence ID" value="MFD2410303.1"/>
    <property type="molecule type" value="Genomic_DNA"/>
</dbReference>
<evidence type="ECO:0000256" key="1">
    <source>
        <dbReference type="SAM" id="MobiDB-lite"/>
    </source>
</evidence>
<reference evidence="3" key="1">
    <citation type="journal article" date="2019" name="Int. J. Syst. Evol. Microbiol.">
        <title>The Global Catalogue of Microorganisms (GCM) 10K type strain sequencing project: providing services to taxonomists for standard genome sequencing and annotation.</title>
        <authorList>
            <consortium name="The Broad Institute Genomics Platform"/>
            <consortium name="The Broad Institute Genome Sequencing Center for Infectious Disease"/>
            <person name="Wu L."/>
            <person name="Ma J."/>
        </authorList>
    </citation>
    <scope>NUCLEOTIDE SEQUENCE [LARGE SCALE GENOMIC DNA]</scope>
    <source>
        <strain evidence="3">CCM 8725</strain>
    </source>
</reference>
<evidence type="ECO:0000313" key="2">
    <source>
        <dbReference type="EMBL" id="MFD2410303.1"/>
    </source>
</evidence>
<proteinExistence type="predicted"/>
<evidence type="ECO:0008006" key="4">
    <source>
        <dbReference type="Google" id="ProtNLM"/>
    </source>
</evidence>